<name>A0A6B3P003_9PSED</name>
<keyword evidence="2" id="KW-1185">Reference proteome</keyword>
<comment type="caution">
    <text evidence="1">The sequence shown here is derived from an EMBL/GenBank/DDBJ whole genome shotgun (WGS) entry which is preliminary data.</text>
</comment>
<evidence type="ECO:0000313" key="2">
    <source>
        <dbReference type="Proteomes" id="UP000482634"/>
    </source>
</evidence>
<dbReference type="Proteomes" id="UP000482634">
    <property type="component" value="Unassembled WGS sequence"/>
</dbReference>
<evidence type="ECO:0000313" key="1">
    <source>
        <dbReference type="EMBL" id="NER66761.1"/>
    </source>
</evidence>
<protein>
    <submittedName>
        <fullName evidence="1">Protein TolR</fullName>
    </submittedName>
</protein>
<dbReference type="AlphaFoldDB" id="A0A6B3P003"/>
<dbReference type="EMBL" id="JAAHBU010000609">
    <property type="protein sequence ID" value="NER66761.1"/>
    <property type="molecule type" value="Genomic_DNA"/>
</dbReference>
<organism evidence="1 2">
    <name type="scientific">Pseudomonas brassicae</name>
    <dbReference type="NCBI Taxonomy" id="2708063"/>
    <lineage>
        <taxon>Bacteria</taxon>
        <taxon>Pseudomonadati</taxon>
        <taxon>Pseudomonadota</taxon>
        <taxon>Gammaproteobacteria</taxon>
        <taxon>Pseudomonadales</taxon>
        <taxon>Pseudomonadaceae</taxon>
        <taxon>Pseudomonas</taxon>
    </lineage>
</organism>
<gene>
    <name evidence="1" type="ORF">G3436_26595</name>
</gene>
<sequence>MLARATRKHGLKAEMNVVPYIDVMLV</sequence>
<accession>A0A6B3P003</accession>
<proteinExistence type="predicted"/>
<feature type="non-terminal residue" evidence="1">
    <location>
        <position position="26"/>
    </location>
</feature>
<reference evidence="1 2" key="1">
    <citation type="submission" date="2020-02" db="EMBL/GenBank/DDBJ databases">
        <title>Broccoli isolated Pseudomonas sp.</title>
        <authorList>
            <person name="Fujikawa T."/>
            <person name="Sawada H."/>
        </authorList>
    </citation>
    <scope>NUCLEOTIDE SEQUENCE [LARGE SCALE GENOMIC DNA]</scope>
    <source>
        <strain evidence="1 2">MAFF212427</strain>
    </source>
</reference>